<dbReference type="CDD" id="cd00167">
    <property type="entry name" value="SANT"/>
    <property type="match status" value="1"/>
</dbReference>
<dbReference type="PROSITE" id="PS50090">
    <property type="entry name" value="MYB_LIKE"/>
    <property type="match status" value="1"/>
</dbReference>
<feature type="compositionally biased region" description="Polar residues" evidence="1">
    <location>
        <begin position="36"/>
        <end position="51"/>
    </location>
</feature>
<name>A0A5J9U7L0_9POAL</name>
<feature type="compositionally biased region" description="Basic residues" evidence="1">
    <location>
        <begin position="474"/>
        <end position="484"/>
    </location>
</feature>
<feature type="compositionally biased region" description="Acidic residues" evidence="1">
    <location>
        <begin position="535"/>
        <end position="550"/>
    </location>
</feature>
<sequence length="557" mass="61806">MRAGRSAAVFWINPWNQESGTPVAPGTPWKGRLRSNHATPQSVPTQRLPSRSKNREEAEGVETSKKWGSQKKLGRGRSAGAARLPQRRSPRLTGSDPEHLIVIDEVSEESKGRDDQVAIQPLRRSPRFHTEDKDSGKQVSLSDPRQTGHQSLKRNKRNAGAKPLTRMKSQKEAREPCQGQLSHCEVLTGKRKRGTEGKSSSKRQSCQDPKSLAPDCQEIAPSNEPRKSVHSKIEKDPSVIRQPKIGDEILTNADKINKAASGEGREHCCDSDDWTEEQDMALRKAYFTARPSPHFWKRVSKMVPGRSAEECFNKIHADLSTPTPIGTRPRTSKSFSPLGKFTLSDAKLPNLLEPTVVRKRTAKQKNLAAQKTVRHLLQKHCRIDQAQEADHFSIFETSPSAIQLNISLEDSPGTPDSYMSSGSLNKCSGSSSVRKKPFSRLGTKQAEPSPAVLKPVKNAVLHERYINQLSRREGTKKRSHKRTPCSKSAGSEKTFYEKQAGGLKAAKSALISEATDFIGRFKKLQADSHAHIVENSEDDESDCNECDASDDDHADKE</sequence>
<dbReference type="AlphaFoldDB" id="A0A5J9U7L0"/>
<reference evidence="3 4" key="1">
    <citation type="journal article" date="2019" name="Sci. Rep.">
        <title>A high-quality genome of Eragrostis curvula grass provides insights into Poaceae evolution and supports new strategies to enhance forage quality.</title>
        <authorList>
            <person name="Carballo J."/>
            <person name="Santos B.A.C.M."/>
            <person name="Zappacosta D."/>
            <person name="Garbus I."/>
            <person name="Selva J.P."/>
            <person name="Gallo C.A."/>
            <person name="Diaz A."/>
            <person name="Albertini E."/>
            <person name="Caccamo M."/>
            <person name="Echenique V."/>
        </authorList>
    </citation>
    <scope>NUCLEOTIDE SEQUENCE [LARGE SCALE GENOMIC DNA]</scope>
    <source>
        <strain evidence="4">cv. Victoria</strain>
        <tissue evidence="3">Leaf</tissue>
    </source>
</reference>
<dbReference type="Gramene" id="TVU19566">
    <property type="protein sequence ID" value="TVU19566"/>
    <property type="gene ID" value="EJB05_35722"/>
</dbReference>
<proteinExistence type="predicted"/>
<feature type="compositionally biased region" description="Basic and acidic residues" evidence="1">
    <location>
        <begin position="53"/>
        <end position="65"/>
    </location>
</feature>
<dbReference type="SUPFAM" id="SSF46689">
    <property type="entry name" value="Homeodomain-like"/>
    <property type="match status" value="1"/>
</dbReference>
<feature type="compositionally biased region" description="Basic and acidic residues" evidence="1">
    <location>
        <begin position="224"/>
        <end position="238"/>
    </location>
</feature>
<accession>A0A5J9U7L0</accession>
<protein>
    <recommendedName>
        <fullName evidence="2">Myb-like domain-containing protein</fullName>
    </recommendedName>
</protein>
<dbReference type="OrthoDB" id="552191at2759"/>
<evidence type="ECO:0000256" key="1">
    <source>
        <dbReference type="SAM" id="MobiDB-lite"/>
    </source>
</evidence>
<gene>
    <name evidence="3" type="ORF">EJB05_35722</name>
</gene>
<dbReference type="PANTHER" id="PTHR14000:SF17">
    <property type="entry name" value="MYB-LIKE DOMAIN-CONTAINING PROTEIN"/>
    <property type="match status" value="1"/>
</dbReference>
<evidence type="ECO:0000259" key="2">
    <source>
        <dbReference type="PROSITE" id="PS50090"/>
    </source>
</evidence>
<feature type="region of interest" description="Disordered" evidence="1">
    <location>
        <begin position="412"/>
        <end position="451"/>
    </location>
</feature>
<feature type="region of interest" description="Disordered" evidence="1">
    <location>
        <begin position="467"/>
        <end position="492"/>
    </location>
</feature>
<dbReference type="EMBL" id="RWGY01000029">
    <property type="protein sequence ID" value="TVU19566.1"/>
    <property type="molecule type" value="Genomic_DNA"/>
</dbReference>
<dbReference type="Proteomes" id="UP000324897">
    <property type="component" value="Chromosome 7"/>
</dbReference>
<dbReference type="InterPro" id="IPR001005">
    <property type="entry name" value="SANT/Myb"/>
</dbReference>
<feature type="compositionally biased region" description="Basic and acidic residues" evidence="1">
    <location>
        <begin position="96"/>
        <end position="116"/>
    </location>
</feature>
<dbReference type="InterPro" id="IPR009057">
    <property type="entry name" value="Homeodomain-like_sf"/>
</dbReference>
<comment type="caution">
    <text evidence="3">The sequence shown here is derived from an EMBL/GenBank/DDBJ whole genome shotgun (WGS) entry which is preliminary data.</text>
</comment>
<dbReference type="Gene3D" id="1.10.10.60">
    <property type="entry name" value="Homeodomain-like"/>
    <property type="match status" value="1"/>
</dbReference>
<feature type="compositionally biased region" description="Low complexity" evidence="1">
    <location>
        <begin position="420"/>
        <end position="432"/>
    </location>
</feature>
<feature type="region of interest" description="Disordered" evidence="1">
    <location>
        <begin position="533"/>
        <end position="557"/>
    </location>
</feature>
<keyword evidence="4" id="KW-1185">Reference proteome</keyword>
<feature type="region of interest" description="Disordered" evidence="1">
    <location>
        <begin position="13"/>
        <end position="245"/>
    </location>
</feature>
<dbReference type="PANTHER" id="PTHR14000">
    <property type="entry name" value="FINGER CCCH DOMAIN PROTEIN, PUTATIVE (DUF3755)-RELATED"/>
    <property type="match status" value="1"/>
</dbReference>
<evidence type="ECO:0000313" key="3">
    <source>
        <dbReference type="EMBL" id="TVU19566.1"/>
    </source>
</evidence>
<feature type="domain" description="Myb-like" evidence="2">
    <location>
        <begin position="274"/>
        <end position="319"/>
    </location>
</feature>
<feature type="compositionally biased region" description="Polar residues" evidence="1">
    <location>
        <begin position="137"/>
        <end position="150"/>
    </location>
</feature>
<organism evidence="3 4">
    <name type="scientific">Eragrostis curvula</name>
    <name type="common">weeping love grass</name>
    <dbReference type="NCBI Taxonomy" id="38414"/>
    <lineage>
        <taxon>Eukaryota</taxon>
        <taxon>Viridiplantae</taxon>
        <taxon>Streptophyta</taxon>
        <taxon>Embryophyta</taxon>
        <taxon>Tracheophyta</taxon>
        <taxon>Spermatophyta</taxon>
        <taxon>Magnoliopsida</taxon>
        <taxon>Liliopsida</taxon>
        <taxon>Poales</taxon>
        <taxon>Poaceae</taxon>
        <taxon>PACMAD clade</taxon>
        <taxon>Chloridoideae</taxon>
        <taxon>Eragrostideae</taxon>
        <taxon>Eragrostidinae</taxon>
        <taxon>Eragrostis</taxon>
    </lineage>
</organism>
<evidence type="ECO:0000313" key="4">
    <source>
        <dbReference type="Proteomes" id="UP000324897"/>
    </source>
</evidence>